<protein>
    <submittedName>
        <fullName evidence="1">Uncharacterized protein</fullName>
    </submittedName>
</protein>
<evidence type="ECO:0000313" key="1">
    <source>
        <dbReference type="EMBL" id="KKL71795.1"/>
    </source>
</evidence>
<comment type="caution">
    <text evidence="1">The sequence shown here is derived from an EMBL/GenBank/DDBJ whole genome shotgun (WGS) entry which is preliminary data.</text>
</comment>
<name>A0A0F9GQU3_9ZZZZ</name>
<sequence length="71" mass="7919">MTKNELYYLTHALNSMEMHLDVAERHIEARGLGIFPGLINLAGYLKTAQMIANDALKKVKDERSNQGGSDD</sequence>
<dbReference type="EMBL" id="LAZR01025480">
    <property type="protein sequence ID" value="KKL71795.1"/>
    <property type="molecule type" value="Genomic_DNA"/>
</dbReference>
<organism evidence="1">
    <name type="scientific">marine sediment metagenome</name>
    <dbReference type="NCBI Taxonomy" id="412755"/>
    <lineage>
        <taxon>unclassified sequences</taxon>
        <taxon>metagenomes</taxon>
        <taxon>ecological metagenomes</taxon>
    </lineage>
</organism>
<reference evidence="1" key="1">
    <citation type="journal article" date="2015" name="Nature">
        <title>Complex archaea that bridge the gap between prokaryotes and eukaryotes.</title>
        <authorList>
            <person name="Spang A."/>
            <person name="Saw J.H."/>
            <person name="Jorgensen S.L."/>
            <person name="Zaremba-Niedzwiedzka K."/>
            <person name="Martijn J."/>
            <person name="Lind A.E."/>
            <person name="van Eijk R."/>
            <person name="Schleper C."/>
            <person name="Guy L."/>
            <person name="Ettema T.J."/>
        </authorList>
    </citation>
    <scope>NUCLEOTIDE SEQUENCE</scope>
</reference>
<gene>
    <name evidence="1" type="ORF">LCGC14_2091320</name>
</gene>
<dbReference type="AlphaFoldDB" id="A0A0F9GQU3"/>
<accession>A0A0F9GQU3</accession>
<proteinExistence type="predicted"/>